<proteinExistence type="predicted"/>
<dbReference type="Proteomes" id="UP001592528">
    <property type="component" value="Unassembled WGS sequence"/>
</dbReference>
<keyword evidence="3" id="KW-1185">Reference proteome</keyword>
<organism evidence="2 3">
    <name type="scientific">Streptacidiphilus cavernicola</name>
    <dbReference type="NCBI Taxonomy" id="3342716"/>
    <lineage>
        <taxon>Bacteria</taxon>
        <taxon>Bacillati</taxon>
        <taxon>Actinomycetota</taxon>
        <taxon>Actinomycetes</taxon>
        <taxon>Kitasatosporales</taxon>
        <taxon>Streptomycetaceae</taxon>
        <taxon>Streptacidiphilus</taxon>
    </lineage>
</organism>
<gene>
    <name evidence="2" type="ORF">ACEZDJ_30900</name>
</gene>
<comment type="caution">
    <text evidence="2">The sequence shown here is derived from an EMBL/GenBank/DDBJ whole genome shotgun (WGS) entry which is preliminary data.</text>
</comment>
<protein>
    <recommendedName>
        <fullName evidence="4">L,D-transpeptidase</fullName>
    </recommendedName>
</protein>
<evidence type="ECO:0000313" key="3">
    <source>
        <dbReference type="Proteomes" id="UP001592528"/>
    </source>
</evidence>
<evidence type="ECO:0000256" key="1">
    <source>
        <dbReference type="SAM" id="MobiDB-lite"/>
    </source>
</evidence>
<sequence>MGREKRGKPRRITAPVGEHGVHTTSPVTRLLAQSLHLLGSPAILMIQPDTVSRVSESGELIYADAIEVAVRGSGGKPLAVPPVLGSEPAPGWTATLDLSTDELLIHFPDGLVFYDGGLPTKGPWVPDVRKAGVVSVITGPIATIDDAETVILGGRASHVTVPITITG</sequence>
<accession>A0ABV6UW52</accession>
<name>A0ABV6UW52_9ACTN</name>
<evidence type="ECO:0008006" key="4">
    <source>
        <dbReference type="Google" id="ProtNLM"/>
    </source>
</evidence>
<feature type="compositionally biased region" description="Basic residues" evidence="1">
    <location>
        <begin position="1"/>
        <end position="11"/>
    </location>
</feature>
<reference evidence="2 3" key="1">
    <citation type="submission" date="2024-09" db="EMBL/GenBank/DDBJ databases">
        <authorList>
            <person name="Lee S.D."/>
        </authorList>
    </citation>
    <scope>NUCLEOTIDE SEQUENCE [LARGE SCALE GENOMIC DNA]</scope>
    <source>
        <strain evidence="2 3">N1-5</strain>
    </source>
</reference>
<dbReference type="RefSeq" id="WP_157624064.1">
    <property type="nucleotide sequence ID" value="NZ_JBHEZZ010000023.1"/>
</dbReference>
<evidence type="ECO:0000313" key="2">
    <source>
        <dbReference type="EMBL" id="MFC1405707.1"/>
    </source>
</evidence>
<dbReference type="EMBL" id="JBHEZZ010000023">
    <property type="protein sequence ID" value="MFC1405707.1"/>
    <property type="molecule type" value="Genomic_DNA"/>
</dbReference>
<feature type="region of interest" description="Disordered" evidence="1">
    <location>
        <begin position="1"/>
        <end position="21"/>
    </location>
</feature>